<dbReference type="SUPFAM" id="SSF57701">
    <property type="entry name" value="Zn2/Cys6 DNA-binding domain"/>
    <property type="match status" value="1"/>
</dbReference>
<evidence type="ECO:0000256" key="2">
    <source>
        <dbReference type="ARBA" id="ARBA00023242"/>
    </source>
</evidence>
<keyword evidence="2" id="KW-0539">Nucleus</keyword>
<dbReference type="CDD" id="cd00067">
    <property type="entry name" value="GAL4"/>
    <property type="match status" value="1"/>
</dbReference>
<feature type="region of interest" description="Disordered" evidence="3">
    <location>
        <begin position="135"/>
        <end position="182"/>
    </location>
</feature>
<gene>
    <name evidence="5" type="ORF">CEP51_004894</name>
</gene>
<keyword evidence="6" id="KW-1185">Reference proteome</keyword>
<dbReference type="AlphaFoldDB" id="A0A428RZ90"/>
<feature type="compositionally biased region" description="Low complexity" evidence="3">
    <location>
        <begin position="151"/>
        <end position="164"/>
    </location>
</feature>
<dbReference type="EMBL" id="NKCL01000093">
    <property type="protein sequence ID" value="RSL82844.1"/>
    <property type="molecule type" value="Genomic_DNA"/>
</dbReference>
<dbReference type="GO" id="GO:0006351">
    <property type="term" value="P:DNA-templated transcription"/>
    <property type="evidence" value="ECO:0007669"/>
    <property type="project" value="InterPro"/>
</dbReference>
<dbReference type="GO" id="GO:0008270">
    <property type="term" value="F:zinc ion binding"/>
    <property type="evidence" value="ECO:0007669"/>
    <property type="project" value="InterPro"/>
</dbReference>
<organism evidence="5 6">
    <name type="scientific">Fusarium floridanum</name>
    <dbReference type="NCBI Taxonomy" id="1325733"/>
    <lineage>
        <taxon>Eukaryota</taxon>
        <taxon>Fungi</taxon>
        <taxon>Dikarya</taxon>
        <taxon>Ascomycota</taxon>
        <taxon>Pezizomycotina</taxon>
        <taxon>Sordariomycetes</taxon>
        <taxon>Hypocreomycetidae</taxon>
        <taxon>Hypocreales</taxon>
        <taxon>Nectriaceae</taxon>
        <taxon>Fusarium</taxon>
        <taxon>Fusarium solani species complex</taxon>
    </lineage>
</organism>
<dbReference type="GO" id="GO:0000981">
    <property type="term" value="F:DNA-binding transcription factor activity, RNA polymerase II-specific"/>
    <property type="evidence" value="ECO:0007669"/>
    <property type="project" value="InterPro"/>
</dbReference>
<feature type="compositionally biased region" description="Polar residues" evidence="3">
    <location>
        <begin position="31"/>
        <end position="40"/>
    </location>
</feature>
<evidence type="ECO:0000259" key="4">
    <source>
        <dbReference type="PROSITE" id="PS50048"/>
    </source>
</evidence>
<dbReference type="PROSITE" id="PS00463">
    <property type="entry name" value="ZN2_CY6_FUNGAL_1"/>
    <property type="match status" value="1"/>
</dbReference>
<sequence>MPPSSGISPSFRATPSFNLRAPVFSNIENSTNLNEQQPTSPDIADDDASQGSGKRRRLTTSDFTRRKRAVTACQFCRMRKTKCDNVRPKCGYCVRQRAKCVYGDVDEIEADGEDVAVSNRQLMDQLEEIKEMLRRNGGGSYGHSDTDHSMPTASSPQAQAATSPWARFSANTPRPNESSPPGFPFAALRCESLLRWPALRSVVPGDAQDIDSFPLSAGYTESILQNGGGGQGINESAFVPLCRKFLAQVHPRNPVLDGHELMRHARSAEEDGLKWDSSSCLVLLACALASYTDMWRRPNEYPIPPTPEQLGSFVDSQERAKAEPYYAAAQKRMGLLGNTIQDIQCYFFATIFEKFALRPLRAWCYIQQACSRLETRLLQRGERPWTAFRDTSPEDYHLEQRLFWSCFRAESELVFELGLRPSSLENFSYPQPFPTPPEGLLSDFSPATDGSSVGPDEEQRQVDERGWCYYLSEISIRRTVDETLNLLYRHGEGYWMKNPSHLIRQYHECEQQIALWKYHLPSVVQFEDNILADEEFAAALQGRASLWREYTLRPILYYVLHHNPEEPMHPEAEALAAKEIQICATMVHRMAFHRRHGGTWLISRKIFMAACIVIASAANSHRVSPPGEWHTLIGIAIQSLERWAGEASDLRRMADILVYMYRETCRQRGEIDLMALE</sequence>
<dbReference type="CDD" id="cd12148">
    <property type="entry name" value="fungal_TF_MHR"/>
    <property type="match status" value="1"/>
</dbReference>
<name>A0A428RZ90_9HYPO</name>
<keyword evidence="1" id="KW-0479">Metal-binding</keyword>
<feature type="compositionally biased region" description="Polar residues" evidence="3">
    <location>
        <begin position="169"/>
        <end position="179"/>
    </location>
</feature>
<dbReference type="InterPro" id="IPR036864">
    <property type="entry name" value="Zn2-C6_fun-type_DNA-bd_sf"/>
</dbReference>
<dbReference type="InterPro" id="IPR053181">
    <property type="entry name" value="EcdB-like_regulator"/>
</dbReference>
<dbReference type="PANTHER" id="PTHR47785:SF5">
    <property type="entry name" value="ZN(II)2CYS6 TRANSCRIPTION FACTOR (EUROFUNG)"/>
    <property type="match status" value="1"/>
</dbReference>
<dbReference type="InterPro" id="IPR007219">
    <property type="entry name" value="XnlR_reg_dom"/>
</dbReference>
<dbReference type="InterPro" id="IPR001138">
    <property type="entry name" value="Zn2Cys6_DnaBD"/>
</dbReference>
<accession>A0A428RZ90</accession>
<dbReference type="SMART" id="SM00066">
    <property type="entry name" value="GAL4"/>
    <property type="match status" value="1"/>
</dbReference>
<dbReference type="Proteomes" id="UP000287972">
    <property type="component" value="Unassembled WGS sequence"/>
</dbReference>
<dbReference type="Pfam" id="PF00172">
    <property type="entry name" value="Zn_clus"/>
    <property type="match status" value="1"/>
</dbReference>
<dbReference type="GO" id="GO:0003677">
    <property type="term" value="F:DNA binding"/>
    <property type="evidence" value="ECO:0007669"/>
    <property type="project" value="InterPro"/>
</dbReference>
<feature type="region of interest" description="Disordered" evidence="3">
    <location>
        <begin position="31"/>
        <end position="63"/>
    </location>
</feature>
<feature type="region of interest" description="Disordered" evidence="3">
    <location>
        <begin position="440"/>
        <end position="459"/>
    </location>
</feature>
<evidence type="ECO:0000256" key="1">
    <source>
        <dbReference type="ARBA" id="ARBA00022723"/>
    </source>
</evidence>
<evidence type="ECO:0000313" key="5">
    <source>
        <dbReference type="EMBL" id="RSL82844.1"/>
    </source>
</evidence>
<dbReference type="Pfam" id="PF04082">
    <property type="entry name" value="Fungal_trans"/>
    <property type="match status" value="1"/>
</dbReference>
<comment type="caution">
    <text evidence="5">The sequence shown here is derived from an EMBL/GenBank/DDBJ whole genome shotgun (WGS) entry which is preliminary data.</text>
</comment>
<evidence type="ECO:0000313" key="6">
    <source>
        <dbReference type="Proteomes" id="UP000287972"/>
    </source>
</evidence>
<dbReference type="PROSITE" id="PS50048">
    <property type="entry name" value="ZN2_CY6_FUNGAL_2"/>
    <property type="match status" value="1"/>
</dbReference>
<dbReference type="PANTHER" id="PTHR47785">
    <property type="entry name" value="ZN(II)2CYS6 TRANSCRIPTION FACTOR (EUROFUNG)-RELATED-RELATED"/>
    <property type="match status" value="1"/>
</dbReference>
<reference evidence="5 6" key="1">
    <citation type="submission" date="2017-06" db="EMBL/GenBank/DDBJ databases">
        <title>Comparative genomic analysis of Ambrosia Fusariam Clade fungi.</title>
        <authorList>
            <person name="Stajich J.E."/>
            <person name="Carrillo J."/>
            <person name="Kijimoto T."/>
            <person name="Eskalen A."/>
            <person name="O'Donnell K."/>
            <person name="Kasson M."/>
        </authorList>
    </citation>
    <scope>NUCLEOTIDE SEQUENCE [LARGE SCALE GENOMIC DNA]</scope>
    <source>
        <strain evidence="5 6">NRRL62606</strain>
    </source>
</reference>
<proteinExistence type="predicted"/>
<dbReference type="Gene3D" id="4.10.240.10">
    <property type="entry name" value="Zn(2)-C6 fungal-type DNA-binding domain"/>
    <property type="match status" value="1"/>
</dbReference>
<feature type="domain" description="Zn(2)-C6 fungal-type" evidence="4">
    <location>
        <begin position="72"/>
        <end position="102"/>
    </location>
</feature>
<evidence type="ECO:0000256" key="3">
    <source>
        <dbReference type="SAM" id="MobiDB-lite"/>
    </source>
</evidence>
<protein>
    <recommendedName>
        <fullName evidence="4">Zn(2)-C6 fungal-type domain-containing protein</fullName>
    </recommendedName>
</protein>